<keyword evidence="2" id="KW-1133">Transmembrane helix</keyword>
<keyword evidence="2" id="KW-0812">Transmembrane</keyword>
<dbReference type="Proteomes" id="UP001054837">
    <property type="component" value="Unassembled WGS sequence"/>
</dbReference>
<dbReference type="AlphaFoldDB" id="A0AAV4RRE2"/>
<name>A0AAV4RRE2_9ARAC</name>
<sequence>MMRSYMTDHRTPMAWRHRDMTLQSGIQRNNHHHHHHHHHPSRPPPSPSVTTTSSDEREEVPMVRAPPLRRPNSRGTRYHRDGHSQFSAVEPYHAPAGTYRNGGTLRSTRSVPALALATWDGEPCPVHGHGVPLFHHQHPMGLSNAGTLRRHGSLFDVRMPYFGHPPPPPPPHFGPPSMQYTAPALMDKKSFHGSMQMLGNPYMMPPMMRPRPFVIPAPAEPLPVRDPYKMRTPPASGYAGSKADDTYSVDQVCCKGHLIVLWIILAVVTIGVILGIVLGVTIA</sequence>
<dbReference type="EMBL" id="BPLQ01006470">
    <property type="protein sequence ID" value="GIY22677.1"/>
    <property type="molecule type" value="Genomic_DNA"/>
</dbReference>
<feature type="region of interest" description="Disordered" evidence="1">
    <location>
        <begin position="29"/>
        <end position="80"/>
    </location>
</feature>
<evidence type="ECO:0000256" key="2">
    <source>
        <dbReference type="SAM" id="Phobius"/>
    </source>
</evidence>
<proteinExistence type="predicted"/>
<comment type="caution">
    <text evidence="3">The sequence shown here is derived from an EMBL/GenBank/DDBJ whole genome shotgun (WGS) entry which is preliminary data.</text>
</comment>
<keyword evidence="2" id="KW-0472">Membrane</keyword>
<reference evidence="3 4" key="1">
    <citation type="submission" date="2021-06" db="EMBL/GenBank/DDBJ databases">
        <title>Caerostris darwini draft genome.</title>
        <authorList>
            <person name="Kono N."/>
            <person name="Arakawa K."/>
        </authorList>
    </citation>
    <scope>NUCLEOTIDE SEQUENCE [LARGE SCALE GENOMIC DNA]</scope>
</reference>
<accession>A0AAV4RRE2</accession>
<keyword evidence="4" id="KW-1185">Reference proteome</keyword>
<evidence type="ECO:0000313" key="4">
    <source>
        <dbReference type="Proteomes" id="UP001054837"/>
    </source>
</evidence>
<feature type="transmembrane region" description="Helical" evidence="2">
    <location>
        <begin position="259"/>
        <end position="282"/>
    </location>
</feature>
<organism evidence="3 4">
    <name type="scientific">Caerostris darwini</name>
    <dbReference type="NCBI Taxonomy" id="1538125"/>
    <lineage>
        <taxon>Eukaryota</taxon>
        <taxon>Metazoa</taxon>
        <taxon>Ecdysozoa</taxon>
        <taxon>Arthropoda</taxon>
        <taxon>Chelicerata</taxon>
        <taxon>Arachnida</taxon>
        <taxon>Araneae</taxon>
        <taxon>Araneomorphae</taxon>
        <taxon>Entelegynae</taxon>
        <taxon>Araneoidea</taxon>
        <taxon>Araneidae</taxon>
        <taxon>Caerostris</taxon>
    </lineage>
</organism>
<evidence type="ECO:0000256" key="1">
    <source>
        <dbReference type="SAM" id="MobiDB-lite"/>
    </source>
</evidence>
<feature type="compositionally biased region" description="Basic residues" evidence="1">
    <location>
        <begin position="29"/>
        <end position="41"/>
    </location>
</feature>
<evidence type="ECO:0000313" key="3">
    <source>
        <dbReference type="EMBL" id="GIY22677.1"/>
    </source>
</evidence>
<protein>
    <submittedName>
        <fullName evidence="3">Uncharacterized protein</fullName>
    </submittedName>
</protein>
<gene>
    <name evidence="3" type="ORF">CDAR_202861</name>
</gene>